<dbReference type="SMART" id="SM01065">
    <property type="entry name" value="CBM_2"/>
    <property type="match status" value="2"/>
</dbReference>
<protein>
    <submittedName>
        <fullName evidence="6">Helix-turn-helix domain-containing protein</fullName>
    </submittedName>
</protein>
<proteinExistence type="predicted"/>
<evidence type="ECO:0000259" key="5">
    <source>
        <dbReference type="PROSITE" id="PS01124"/>
    </source>
</evidence>
<dbReference type="Proteomes" id="UP000678679">
    <property type="component" value="Chromosome 1"/>
</dbReference>
<dbReference type="GO" id="GO:0003700">
    <property type="term" value="F:DNA-binding transcription factor activity"/>
    <property type="evidence" value="ECO:0007669"/>
    <property type="project" value="InterPro"/>
</dbReference>
<dbReference type="InterPro" id="IPR020449">
    <property type="entry name" value="Tscrpt_reg_AraC-type_HTH"/>
</dbReference>
<feature type="transmembrane region" description="Helical" evidence="4">
    <location>
        <begin position="413"/>
        <end position="436"/>
    </location>
</feature>
<evidence type="ECO:0000256" key="3">
    <source>
        <dbReference type="ARBA" id="ARBA00023163"/>
    </source>
</evidence>
<dbReference type="Gene3D" id="2.60.40.10">
    <property type="entry name" value="Immunoglobulins"/>
    <property type="match status" value="2"/>
</dbReference>
<dbReference type="RefSeq" id="WP_169665674.1">
    <property type="nucleotide sequence ID" value="NZ_CP076132.1"/>
</dbReference>
<feature type="transmembrane region" description="Helical" evidence="4">
    <location>
        <begin position="448"/>
        <end position="465"/>
    </location>
</feature>
<dbReference type="PROSITE" id="PS01124">
    <property type="entry name" value="HTH_ARAC_FAMILY_2"/>
    <property type="match status" value="1"/>
</dbReference>
<keyword evidence="4" id="KW-0812">Transmembrane</keyword>
<dbReference type="SUPFAM" id="SSF46689">
    <property type="entry name" value="Homeodomain-like"/>
    <property type="match status" value="1"/>
</dbReference>
<dbReference type="InterPro" id="IPR009057">
    <property type="entry name" value="Homeodomain-like_sf"/>
</dbReference>
<feature type="transmembrane region" description="Helical" evidence="4">
    <location>
        <begin position="298"/>
        <end position="315"/>
    </location>
</feature>
<organism evidence="6 7">
    <name type="scientific">Flammeovirga yaeyamensis</name>
    <dbReference type="NCBI Taxonomy" id="367791"/>
    <lineage>
        <taxon>Bacteria</taxon>
        <taxon>Pseudomonadati</taxon>
        <taxon>Bacteroidota</taxon>
        <taxon>Cytophagia</taxon>
        <taxon>Cytophagales</taxon>
        <taxon>Flammeovirgaceae</taxon>
        <taxon>Flammeovirga</taxon>
    </lineage>
</organism>
<keyword evidence="3" id="KW-0804">Transcription</keyword>
<evidence type="ECO:0000313" key="7">
    <source>
        <dbReference type="Proteomes" id="UP000678679"/>
    </source>
</evidence>
<keyword evidence="2" id="KW-0238">DNA-binding</keyword>
<gene>
    <name evidence="6" type="ORF">KMW28_20515</name>
</gene>
<feature type="transmembrane region" description="Helical" evidence="4">
    <location>
        <begin position="268"/>
        <end position="286"/>
    </location>
</feature>
<dbReference type="SUPFAM" id="SSF49452">
    <property type="entry name" value="Starch-binding domain-like"/>
    <property type="match status" value="1"/>
</dbReference>
<evidence type="ECO:0000313" key="6">
    <source>
        <dbReference type="EMBL" id="QWG01983.1"/>
    </source>
</evidence>
<dbReference type="InterPro" id="IPR013783">
    <property type="entry name" value="Ig-like_fold"/>
</dbReference>
<feature type="transmembrane region" description="Helical" evidence="4">
    <location>
        <begin position="239"/>
        <end position="256"/>
    </location>
</feature>
<dbReference type="KEGG" id="fya:KMW28_20515"/>
<name>A0AAX1N7W2_9BACT</name>
<dbReference type="PRINTS" id="PR00032">
    <property type="entry name" value="HTHARAC"/>
</dbReference>
<feature type="transmembrane region" description="Helical" evidence="4">
    <location>
        <begin position="327"/>
        <end position="348"/>
    </location>
</feature>
<feature type="transmembrane region" description="Helical" evidence="4">
    <location>
        <begin position="363"/>
        <end position="382"/>
    </location>
</feature>
<keyword evidence="1" id="KW-0805">Transcription regulation</keyword>
<evidence type="ECO:0000256" key="2">
    <source>
        <dbReference type="ARBA" id="ARBA00023125"/>
    </source>
</evidence>
<dbReference type="Pfam" id="PF12833">
    <property type="entry name" value="HTH_18"/>
    <property type="match status" value="1"/>
</dbReference>
<dbReference type="PANTHER" id="PTHR43280">
    <property type="entry name" value="ARAC-FAMILY TRANSCRIPTIONAL REGULATOR"/>
    <property type="match status" value="1"/>
</dbReference>
<dbReference type="EMBL" id="CP076132">
    <property type="protein sequence ID" value="QWG01983.1"/>
    <property type="molecule type" value="Genomic_DNA"/>
</dbReference>
<dbReference type="Gene3D" id="1.10.10.60">
    <property type="entry name" value="Homeodomain-like"/>
    <property type="match status" value="1"/>
</dbReference>
<dbReference type="SMART" id="SM00342">
    <property type="entry name" value="HTH_ARAC"/>
    <property type="match status" value="1"/>
</dbReference>
<dbReference type="GO" id="GO:0043565">
    <property type="term" value="F:sequence-specific DNA binding"/>
    <property type="evidence" value="ECO:0007669"/>
    <property type="project" value="InterPro"/>
</dbReference>
<dbReference type="InterPro" id="IPR013784">
    <property type="entry name" value="Carb-bd-like_fold"/>
</dbReference>
<feature type="domain" description="HTH araC/xylS-type" evidence="5">
    <location>
        <begin position="497"/>
        <end position="601"/>
    </location>
</feature>
<dbReference type="PANTHER" id="PTHR43280:SF29">
    <property type="entry name" value="ARAC-FAMILY TRANSCRIPTIONAL REGULATOR"/>
    <property type="match status" value="1"/>
</dbReference>
<reference evidence="6 7" key="1">
    <citation type="submission" date="2021-05" db="EMBL/GenBank/DDBJ databases">
        <title>Comparative genomic studies on the polysaccharide-degrading batcterial strains of the Flammeovirga genus.</title>
        <authorList>
            <person name="Zewei F."/>
            <person name="Zheng Z."/>
            <person name="Yu L."/>
            <person name="Ruyue G."/>
            <person name="Yanhong M."/>
            <person name="Yuanyuan C."/>
            <person name="Jingyan G."/>
            <person name="Wenjun H."/>
        </authorList>
    </citation>
    <scope>NUCLEOTIDE SEQUENCE [LARGE SCALE GENOMIC DNA]</scope>
    <source>
        <strain evidence="6 7">NBRC:100898</strain>
    </source>
</reference>
<accession>A0AAX1N7W2</accession>
<dbReference type="GO" id="GO:2001070">
    <property type="term" value="F:starch binding"/>
    <property type="evidence" value="ECO:0007669"/>
    <property type="project" value="InterPro"/>
</dbReference>
<evidence type="ECO:0000256" key="4">
    <source>
        <dbReference type="SAM" id="Phobius"/>
    </source>
</evidence>
<keyword evidence="7" id="KW-1185">Reference proteome</keyword>
<keyword evidence="4" id="KW-0472">Membrane</keyword>
<sequence>MNYYRLITYFTSILFFCQTLQVDAVNFVIKNLPLHHPHNETLFLVGSFNAWNPSDQKYQFFKNEEGQWMVTVPDQLNAFEYKITRGDWSKVESTQDGKPKANRVFISENESDTVFIDILGWEDLAGQTTIILHEIPSSTPYESKFFLAGDFNDWDPANTNYQFNKDENGLYTFTLPSSIADFEFKVSRGSWSTIECLSNGRYRPNRVYHHTSKGPEQIIVSVDDWEDVFKGHFWELPQLTQFLLFHLFLLTIYILWMNHGHHQLKLTLMILLSGLSTVTLYWTSYYLPTKNALGSIHLFHYLMIPLVYLIIANVQDDVFRSFQPKKYLSVIFLLGVGLLASLGCYLMQEEPLLLIFHERKYPTINLLVKVFFVSTSLIGWYFSKKHLKEYNTESLQGSTVKLVRKAFEYYQKVGLVIIMAFFGALVIQGYLVFSFQNNFELQDLSDEIIWYATFTYLIFISAWVFKYHAFIKPIDQKSTYRKEEMTSTNKEIEEFIEKMTQLFERDKLYTKHDLTLNDVANLLDIPSHKLTKLIHQAYKRNFSELVNDYRVQAFTKRVLIGDAEKSTLLSIAYEVGFQSKSTFNRAFKKSTGVTPKEYMQKSAVKKILED</sequence>
<dbReference type="InterPro" id="IPR002044">
    <property type="entry name" value="CBM20"/>
</dbReference>
<keyword evidence="4" id="KW-1133">Transmembrane helix</keyword>
<evidence type="ECO:0000256" key="1">
    <source>
        <dbReference type="ARBA" id="ARBA00023015"/>
    </source>
</evidence>
<dbReference type="InterPro" id="IPR018060">
    <property type="entry name" value="HTH_AraC"/>
</dbReference>
<dbReference type="AlphaFoldDB" id="A0AAX1N7W2"/>